<dbReference type="EMBL" id="BAAAKJ010000121">
    <property type="protein sequence ID" value="GAA1392075.1"/>
    <property type="molecule type" value="Genomic_DNA"/>
</dbReference>
<reference evidence="4" key="1">
    <citation type="journal article" date="2019" name="Int. J. Syst. Evol. Microbiol.">
        <title>The Global Catalogue of Microorganisms (GCM) 10K type strain sequencing project: providing services to taxonomists for standard genome sequencing and annotation.</title>
        <authorList>
            <consortium name="The Broad Institute Genomics Platform"/>
            <consortium name="The Broad Institute Genome Sequencing Center for Infectious Disease"/>
            <person name="Wu L."/>
            <person name="Ma J."/>
        </authorList>
    </citation>
    <scope>NUCLEOTIDE SEQUENCE [LARGE SCALE GENOMIC DNA]</scope>
    <source>
        <strain evidence="4">JCM 12393</strain>
    </source>
</reference>
<evidence type="ECO:0000256" key="1">
    <source>
        <dbReference type="SAM" id="MobiDB-lite"/>
    </source>
</evidence>
<dbReference type="Pfam" id="PF04149">
    <property type="entry name" value="DUF397"/>
    <property type="match status" value="1"/>
</dbReference>
<keyword evidence="4" id="KW-1185">Reference proteome</keyword>
<feature type="region of interest" description="Disordered" evidence="1">
    <location>
        <begin position="1"/>
        <end position="43"/>
    </location>
</feature>
<accession>A0ABP4IMU6</accession>
<proteinExistence type="predicted"/>
<feature type="domain" description="DUF397" evidence="2">
    <location>
        <begin position="8"/>
        <end position="59"/>
    </location>
</feature>
<evidence type="ECO:0000313" key="3">
    <source>
        <dbReference type="EMBL" id="GAA1392075.1"/>
    </source>
</evidence>
<gene>
    <name evidence="3" type="ORF">GCM10009639_22900</name>
</gene>
<dbReference type="InterPro" id="IPR007278">
    <property type="entry name" value="DUF397"/>
</dbReference>
<organism evidence="3 4">
    <name type="scientific">Kitasatospora putterlickiae</name>
    <dbReference type="NCBI Taxonomy" id="221725"/>
    <lineage>
        <taxon>Bacteria</taxon>
        <taxon>Bacillati</taxon>
        <taxon>Actinomycetota</taxon>
        <taxon>Actinomycetes</taxon>
        <taxon>Kitasatosporales</taxon>
        <taxon>Streptomycetaceae</taxon>
        <taxon>Kitasatospora</taxon>
    </lineage>
</organism>
<evidence type="ECO:0000313" key="4">
    <source>
        <dbReference type="Proteomes" id="UP001499863"/>
    </source>
</evidence>
<dbReference type="RefSeq" id="WP_344332752.1">
    <property type="nucleotide sequence ID" value="NZ_BAAAKJ010000121.1"/>
</dbReference>
<evidence type="ECO:0000259" key="2">
    <source>
        <dbReference type="Pfam" id="PF04149"/>
    </source>
</evidence>
<protein>
    <recommendedName>
        <fullName evidence="2">DUF397 domain-containing protein</fullName>
    </recommendedName>
</protein>
<dbReference type="Proteomes" id="UP001499863">
    <property type="component" value="Unassembled WGS sequence"/>
</dbReference>
<name>A0ABP4IMU6_9ACTN</name>
<sequence length="67" mass="7249">MPSPEKPARWRRSSFSNGNGGNCIEVDDSCPGTVRDSKDPNGPRLRFTPDAWAAFVHAAVDGEFGDV</sequence>
<comment type="caution">
    <text evidence="3">The sequence shown here is derived from an EMBL/GenBank/DDBJ whole genome shotgun (WGS) entry which is preliminary data.</text>
</comment>